<feature type="region of interest" description="Disordered" evidence="3">
    <location>
        <begin position="1"/>
        <end position="21"/>
    </location>
</feature>
<dbReference type="PANTHER" id="PTHR30535">
    <property type="entry name" value="VITAMIN B12-BINDING PROTEIN"/>
    <property type="match status" value="1"/>
</dbReference>
<feature type="domain" description="Fe/B12 periplasmic-binding" evidence="4">
    <location>
        <begin position="44"/>
        <end position="277"/>
    </location>
</feature>
<dbReference type="InterPro" id="IPR002491">
    <property type="entry name" value="ABC_transptr_periplasmic_BD"/>
</dbReference>
<sequence length="277" mass="29768">MKDPRAPHRSQAHGGPLHGGRENRMAVLIDDLGSPVDLPRPPRRVVSLVPSLTEALAATVPDRLVGATDWCTHPADLDVARVRGTKNPDRAAIAALRPDLVVGNREENRKLDVDRLRAAGVPVWVTVIETVEEALASMRRLFAEVLDVGEPAWLAAAAREWARAAPAPSRRVAVPVWRDPWMVVGPRTFTGDVLARLGLVNVFGAGEDRYPHVSVDDVAAAAPDVVLLPDEPYLFTADDGPEAFPGLRSVLVSGRALTWYGPSLATARAELLAALDG</sequence>
<evidence type="ECO:0000259" key="4">
    <source>
        <dbReference type="PROSITE" id="PS50983"/>
    </source>
</evidence>
<dbReference type="AlphaFoldDB" id="A0A2T0TWF5"/>
<organism evidence="5 6">
    <name type="scientific">Geodermatophilus tzadiensis</name>
    <dbReference type="NCBI Taxonomy" id="1137988"/>
    <lineage>
        <taxon>Bacteria</taxon>
        <taxon>Bacillati</taxon>
        <taxon>Actinomycetota</taxon>
        <taxon>Actinomycetes</taxon>
        <taxon>Geodermatophilales</taxon>
        <taxon>Geodermatophilaceae</taxon>
        <taxon>Geodermatophilus</taxon>
    </lineage>
</organism>
<comment type="similarity">
    <text evidence="1">Belongs to the bacterial solute-binding protein 8 family.</text>
</comment>
<evidence type="ECO:0000256" key="3">
    <source>
        <dbReference type="SAM" id="MobiDB-lite"/>
    </source>
</evidence>
<dbReference type="InterPro" id="IPR050902">
    <property type="entry name" value="ABC_Transporter_SBP"/>
</dbReference>
<keyword evidence="6" id="KW-1185">Reference proteome</keyword>
<dbReference type="Gene3D" id="3.40.50.1980">
    <property type="entry name" value="Nitrogenase molybdenum iron protein domain"/>
    <property type="match status" value="2"/>
</dbReference>
<evidence type="ECO:0000256" key="2">
    <source>
        <dbReference type="ARBA" id="ARBA00022729"/>
    </source>
</evidence>
<dbReference type="InterPro" id="IPR054828">
    <property type="entry name" value="Vit_B12_bind_prot"/>
</dbReference>
<gene>
    <name evidence="5" type="ORF">LY71_10472</name>
</gene>
<dbReference type="NCBIfam" id="NF038402">
    <property type="entry name" value="TroA_like"/>
    <property type="match status" value="1"/>
</dbReference>
<dbReference type="SUPFAM" id="SSF53807">
    <property type="entry name" value="Helical backbone' metal receptor"/>
    <property type="match status" value="1"/>
</dbReference>
<comment type="caution">
    <text evidence="5">The sequence shown here is derived from an EMBL/GenBank/DDBJ whole genome shotgun (WGS) entry which is preliminary data.</text>
</comment>
<dbReference type="PROSITE" id="PS50983">
    <property type="entry name" value="FE_B12_PBP"/>
    <property type="match status" value="1"/>
</dbReference>
<dbReference type="PANTHER" id="PTHR30535:SF35">
    <property type="entry name" value="PERIPLASMIC BINDING PROTEIN"/>
    <property type="match status" value="1"/>
</dbReference>
<evidence type="ECO:0000256" key="1">
    <source>
        <dbReference type="ARBA" id="ARBA00008814"/>
    </source>
</evidence>
<keyword evidence="2" id="KW-0732">Signal</keyword>
<evidence type="ECO:0000313" key="6">
    <source>
        <dbReference type="Proteomes" id="UP000239210"/>
    </source>
</evidence>
<dbReference type="Proteomes" id="UP000239210">
    <property type="component" value="Unassembled WGS sequence"/>
</dbReference>
<name>A0A2T0TWF5_9ACTN</name>
<proteinExistence type="inferred from homology"/>
<reference evidence="5 6" key="1">
    <citation type="submission" date="2018-03" db="EMBL/GenBank/DDBJ databases">
        <title>Genomic Encyclopedia of Archaeal and Bacterial Type Strains, Phase II (KMG-II): from individual species to whole genera.</title>
        <authorList>
            <person name="Goeker M."/>
        </authorList>
    </citation>
    <scope>NUCLEOTIDE SEQUENCE [LARGE SCALE GENOMIC DNA]</scope>
    <source>
        <strain evidence="5 6">DSM 45416</strain>
    </source>
</reference>
<protein>
    <submittedName>
        <fullName evidence="5">ABC-type Fe3+-hydroxamate transport system substrate-binding protein</fullName>
    </submittedName>
</protein>
<accession>A0A2T0TWF5</accession>
<evidence type="ECO:0000313" key="5">
    <source>
        <dbReference type="EMBL" id="PRY50036.1"/>
    </source>
</evidence>
<dbReference type="EMBL" id="PVTG01000004">
    <property type="protein sequence ID" value="PRY50036.1"/>
    <property type="molecule type" value="Genomic_DNA"/>
</dbReference>
<dbReference type="Pfam" id="PF01497">
    <property type="entry name" value="Peripla_BP_2"/>
    <property type="match status" value="1"/>
</dbReference>